<evidence type="ECO:0000256" key="4">
    <source>
        <dbReference type="ARBA" id="ARBA00023316"/>
    </source>
</evidence>
<keyword evidence="6" id="KW-1185">Reference proteome</keyword>
<dbReference type="AlphaFoldDB" id="A0AAD7HC83"/>
<evidence type="ECO:0000313" key="5">
    <source>
        <dbReference type="EMBL" id="KAJ7717421.1"/>
    </source>
</evidence>
<dbReference type="GO" id="GO:0015926">
    <property type="term" value="F:glucosidase activity"/>
    <property type="evidence" value="ECO:0007669"/>
    <property type="project" value="TreeGrafter"/>
</dbReference>
<dbReference type="InterPro" id="IPR013320">
    <property type="entry name" value="ConA-like_dom_sf"/>
</dbReference>
<comment type="subcellular location">
    <subcellularLocation>
        <location evidence="1">Membrane</location>
    </subcellularLocation>
</comment>
<evidence type="ECO:0000313" key="6">
    <source>
        <dbReference type="Proteomes" id="UP001215280"/>
    </source>
</evidence>
<feature type="non-terminal residue" evidence="5">
    <location>
        <position position="321"/>
    </location>
</feature>
<gene>
    <name evidence="5" type="ORF">DFH07DRAFT_683376</name>
</gene>
<dbReference type="GO" id="GO:0006078">
    <property type="term" value="P:(1-&gt;6)-beta-D-glucan biosynthetic process"/>
    <property type="evidence" value="ECO:0007669"/>
    <property type="project" value="TreeGrafter"/>
</dbReference>
<proteinExistence type="predicted"/>
<dbReference type="Proteomes" id="UP001215280">
    <property type="component" value="Unassembled WGS sequence"/>
</dbReference>
<dbReference type="Gene3D" id="2.60.120.200">
    <property type="match status" value="1"/>
</dbReference>
<reference evidence="5" key="1">
    <citation type="submission" date="2023-03" db="EMBL/GenBank/DDBJ databases">
        <title>Massive genome expansion in bonnet fungi (Mycena s.s.) driven by repeated elements and novel gene families across ecological guilds.</title>
        <authorList>
            <consortium name="Lawrence Berkeley National Laboratory"/>
            <person name="Harder C.B."/>
            <person name="Miyauchi S."/>
            <person name="Viragh M."/>
            <person name="Kuo A."/>
            <person name="Thoen E."/>
            <person name="Andreopoulos B."/>
            <person name="Lu D."/>
            <person name="Skrede I."/>
            <person name="Drula E."/>
            <person name="Henrissat B."/>
            <person name="Morin E."/>
            <person name="Kohler A."/>
            <person name="Barry K."/>
            <person name="LaButti K."/>
            <person name="Morin E."/>
            <person name="Salamov A."/>
            <person name="Lipzen A."/>
            <person name="Mereny Z."/>
            <person name="Hegedus B."/>
            <person name="Baldrian P."/>
            <person name="Stursova M."/>
            <person name="Weitz H."/>
            <person name="Taylor A."/>
            <person name="Grigoriev I.V."/>
            <person name="Nagy L.G."/>
            <person name="Martin F."/>
            <person name="Kauserud H."/>
        </authorList>
    </citation>
    <scope>NUCLEOTIDE SEQUENCE</scope>
    <source>
        <strain evidence="5">CBHHK188m</strain>
    </source>
</reference>
<evidence type="ECO:0000256" key="3">
    <source>
        <dbReference type="ARBA" id="ARBA00023180"/>
    </source>
</evidence>
<dbReference type="GO" id="GO:0005886">
    <property type="term" value="C:plasma membrane"/>
    <property type="evidence" value="ECO:0007669"/>
    <property type="project" value="TreeGrafter"/>
</dbReference>
<feature type="non-terminal residue" evidence="5">
    <location>
        <position position="1"/>
    </location>
</feature>
<comment type="caution">
    <text evidence="5">The sequence shown here is derived from an EMBL/GenBank/DDBJ whole genome shotgun (WGS) entry which is preliminary data.</text>
</comment>
<evidence type="ECO:0000256" key="2">
    <source>
        <dbReference type="ARBA" id="ARBA00023136"/>
    </source>
</evidence>
<keyword evidence="3" id="KW-0325">Glycoprotein</keyword>
<sequence length="321" mass="34821">RFHLAPDPVAWGSDISHAEADDALHGPRRDVCSHNIFTVRGVQNVGCMAFLALCIVGLLCVSQVTHYSPLSLGYPIDLLHVNASGQASRRAEGIVFSRVFSLREMYTINGYHDPTQSMQLVFSDKFEMDGRTCVPGTDPYWEAIDLHYWQPDHLEWYVPVVFSAVSLILRYDPSLITTRGGALEINLTSRTRAQTTNSRTWGGMMSSWSKFCFTGGLIVTSVQLPGINNVFGLYPAVWTMGNLGRVSYGLDGMWPYVYDSCDVGTVANQTLNGGPPAALTSGASGSRTSVSCLAVHGDSTCVGHSAPEIDIFEAQIGGSEG</sequence>
<dbReference type="Pfam" id="PF03935">
    <property type="entry name" value="SKN1_KRE6_Sbg1"/>
    <property type="match status" value="1"/>
</dbReference>
<dbReference type="GO" id="GO:0031505">
    <property type="term" value="P:fungal-type cell wall organization"/>
    <property type="evidence" value="ECO:0007669"/>
    <property type="project" value="TreeGrafter"/>
</dbReference>
<keyword evidence="4" id="KW-0961">Cell wall biogenesis/degradation</keyword>
<dbReference type="PANTHER" id="PTHR31361:SF1">
    <property type="entry name" value="BETA-GLUCAN SYNTHESIS-ASSOCIATED PROTEIN KRE6-RELATED"/>
    <property type="match status" value="1"/>
</dbReference>
<protein>
    <submittedName>
        <fullName evidence="5">Beta-glucan synthesis-associated</fullName>
    </submittedName>
</protein>
<dbReference type="InterPro" id="IPR005629">
    <property type="entry name" value="Skn1/Kre6/Sbg1"/>
</dbReference>
<organism evidence="5 6">
    <name type="scientific">Mycena maculata</name>
    <dbReference type="NCBI Taxonomy" id="230809"/>
    <lineage>
        <taxon>Eukaryota</taxon>
        <taxon>Fungi</taxon>
        <taxon>Dikarya</taxon>
        <taxon>Basidiomycota</taxon>
        <taxon>Agaricomycotina</taxon>
        <taxon>Agaricomycetes</taxon>
        <taxon>Agaricomycetidae</taxon>
        <taxon>Agaricales</taxon>
        <taxon>Marasmiineae</taxon>
        <taxon>Mycenaceae</taxon>
        <taxon>Mycena</taxon>
    </lineage>
</organism>
<dbReference type="GO" id="GO:0005789">
    <property type="term" value="C:endoplasmic reticulum membrane"/>
    <property type="evidence" value="ECO:0007669"/>
    <property type="project" value="TreeGrafter"/>
</dbReference>
<evidence type="ECO:0000256" key="1">
    <source>
        <dbReference type="ARBA" id="ARBA00004370"/>
    </source>
</evidence>
<dbReference type="EMBL" id="JARJLG010000318">
    <property type="protein sequence ID" value="KAJ7717421.1"/>
    <property type="molecule type" value="Genomic_DNA"/>
</dbReference>
<keyword evidence="2" id="KW-0472">Membrane</keyword>
<dbReference type="PANTHER" id="PTHR31361">
    <property type="entry name" value="BETA-GLUCAN SYNTHESIS-ASSOCIATED PROTEIN KRE6-RELATED"/>
    <property type="match status" value="1"/>
</dbReference>
<name>A0AAD7HC83_9AGAR</name>
<accession>A0AAD7HC83</accession>
<dbReference type="SUPFAM" id="SSF49899">
    <property type="entry name" value="Concanavalin A-like lectins/glucanases"/>
    <property type="match status" value="1"/>
</dbReference>